<keyword evidence="2" id="KW-0472">Membrane</keyword>
<evidence type="ECO:0000256" key="1">
    <source>
        <dbReference type="SAM" id="MobiDB-lite"/>
    </source>
</evidence>
<evidence type="ECO:0000256" key="2">
    <source>
        <dbReference type="SAM" id="Phobius"/>
    </source>
</evidence>
<feature type="region of interest" description="Disordered" evidence="1">
    <location>
        <begin position="331"/>
        <end position="352"/>
    </location>
</feature>
<reference evidence="4" key="1">
    <citation type="submission" date="2020-04" db="EMBL/GenBank/DDBJ databases">
        <authorList>
            <person name="Neveu A P."/>
        </authorList>
    </citation>
    <scope>NUCLEOTIDE SEQUENCE</scope>
    <source>
        <tissue evidence="4">Whole embryo</tissue>
    </source>
</reference>
<keyword evidence="3" id="KW-0732">Signal</keyword>
<feature type="transmembrane region" description="Helical" evidence="2">
    <location>
        <begin position="143"/>
        <end position="165"/>
    </location>
</feature>
<gene>
    <name evidence="4" type="primary">LOC100179717</name>
</gene>
<feature type="compositionally biased region" description="Polar residues" evidence="1">
    <location>
        <begin position="343"/>
        <end position="352"/>
    </location>
</feature>
<protein>
    <submittedName>
        <fullName evidence="4">Uncharacterized protein LOC100179717</fullName>
    </submittedName>
</protein>
<feature type="chain" id="PRO_5026207190" evidence="3">
    <location>
        <begin position="20"/>
        <end position="395"/>
    </location>
</feature>
<accession>A0A6F9DGE2</accession>
<sequence>MIGLFCIVSALALRQKGFAAAGNSSTSNCIQACNFSLNDVGRNDSSKLTIKYDVLSFLCYDCEPSGRKILMRVERNKKLGEDLSKICEISNCNGALSTNLTCTPAHFLKQEQFITKKCKGLKLGRKFTFDVEHREEVLYTNQVPLIIGFAIGGIMLAVVVGGIFVGRSQTSRTAASDEVMTTPVSMSYSDWISNHTTGQRGSKTSNMHIHESPFHLQEHDENSVPVYNIVYDENISSSHEHAIDTATPIVIEVDDEGSQKYAQCSATTSLDAFQLNPQLDERNKLAKGQKSFYTEASGLENQLSSTKNLPDVLSKSTVLCSNMTKHVDSCSSSWSDESEQEQGVQFSPPTIISNENDLPVDNHIDSKPNVKCVFVDVHNNSTNNNVKYTYKDQKS</sequence>
<keyword evidence="2" id="KW-0812">Transmembrane</keyword>
<keyword evidence="2" id="KW-1133">Transmembrane helix</keyword>
<dbReference type="EMBL" id="LR786665">
    <property type="protein sequence ID" value="CAB3262458.1"/>
    <property type="molecule type" value="mRNA"/>
</dbReference>
<dbReference type="AlphaFoldDB" id="A0A6F9DGE2"/>
<evidence type="ECO:0000256" key="3">
    <source>
        <dbReference type="SAM" id="SignalP"/>
    </source>
</evidence>
<name>A0A6F9DGE2_9ASCI</name>
<proteinExistence type="evidence at transcript level"/>
<evidence type="ECO:0000313" key="4">
    <source>
        <dbReference type="EMBL" id="CAB3262458.1"/>
    </source>
</evidence>
<feature type="signal peptide" evidence="3">
    <location>
        <begin position="1"/>
        <end position="19"/>
    </location>
</feature>
<organism evidence="4">
    <name type="scientific">Phallusia mammillata</name>
    <dbReference type="NCBI Taxonomy" id="59560"/>
    <lineage>
        <taxon>Eukaryota</taxon>
        <taxon>Metazoa</taxon>
        <taxon>Chordata</taxon>
        <taxon>Tunicata</taxon>
        <taxon>Ascidiacea</taxon>
        <taxon>Phlebobranchia</taxon>
        <taxon>Ascidiidae</taxon>
        <taxon>Phallusia</taxon>
    </lineage>
</organism>